<keyword evidence="4 6" id="KW-1133">Transmembrane helix</keyword>
<organism evidence="7 8">
    <name type="scientific">Brevibacterium pityocampae</name>
    <dbReference type="NCBI Taxonomy" id="506594"/>
    <lineage>
        <taxon>Bacteria</taxon>
        <taxon>Bacillati</taxon>
        <taxon>Actinomycetota</taxon>
        <taxon>Actinomycetes</taxon>
        <taxon>Micrococcales</taxon>
        <taxon>Brevibacteriaceae</taxon>
        <taxon>Brevibacterium</taxon>
    </lineage>
</organism>
<dbReference type="PANTHER" id="PTHR30086:SF20">
    <property type="entry name" value="ARGININE EXPORTER PROTEIN ARGO-RELATED"/>
    <property type="match status" value="1"/>
</dbReference>
<dbReference type="InterPro" id="IPR001123">
    <property type="entry name" value="LeuE-type"/>
</dbReference>
<dbReference type="EMBL" id="BAABGL010000001">
    <property type="protein sequence ID" value="GAA4382174.1"/>
    <property type="molecule type" value="Genomic_DNA"/>
</dbReference>
<evidence type="ECO:0000256" key="6">
    <source>
        <dbReference type="SAM" id="Phobius"/>
    </source>
</evidence>
<feature type="transmembrane region" description="Helical" evidence="6">
    <location>
        <begin position="69"/>
        <end position="91"/>
    </location>
</feature>
<feature type="transmembrane region" description="Helical" evidence="6">
    <location>
        <begin position="6"/>
        <end position="26"/>
    </location>
</feature>
<feature type="transmembrane region" description="Helical" evidence="6">
    <location>
        <begin position="179"/>
        <end position="202"/>
    </location>
</feature>
<dbReference type="PANTHER" id="PTHR30086">
    <property type="entry name" value="ARGININE EXPORTER PROTEIN ARGO"/>
    <property type="match status" value="1"/>
</dbReference>
<comment type="caution">
    <text evidence="7">The sequence shown here is derived from an EMBL/GenBank/DDBJ whole genome shotgun (WGS) entry which is preliminary data.</text>
</comment>
<keyword evidence="8" id="KW-1185">Reference proteome</keyword>
<protein>
    <recommendedName>
        <fullName evidence="9">LysE family translocator</fullName>
    </recommendedName>
</protein>
<evidence type="ECO:0000256" key="2">
    <source>
        <dbReference type="ARBA" id="ARBA00022475"/>
    </source>
</evidence>
<evidence type="ECO:0000256" key="1">
    <source>
        <dbReference type="ARBA" id="ARBA00004651"/>
    </source>
</evidence>
<dbReference type="Proteomes" id="UP001500642">
    <property type="component" value="Unassembled WGS sequence"/>
</dbReference>
<evidence type="ECO:0000256" key="5">
    <source>
        <dbReference type="ARBA" id="ARBA00023136"/>
    </source>
</evidence>
<reference evidence="8" key="1">
    <citation type="journal article" date="2019" name="Int. J. Syst. Evol. Microbiol.">
        <title>The Global Catalogue of Microorganisms (GCM) 10K type strain sequencing project: providing services to taxonomists for standard genome sequencing and annotation.</title>
        <authorList>
            <consortium name="The Broad Institute Genomics Platform"/>
            <consortium name="The Broad Institute Genome Sequencing Center for Infectious Disease"/>
            <person name="Wu L."/>
            <person name="Ma J."/>
        </authorList>
    </citation>
    <scope>NUCLEOTIDE SEQUENCE [LARGE SCALE GENOMIC DNA]</scope>
    <source>
        <strain evidence="8">JCM 17808</strain>
    </source>
</reference>
<gene>
    <name evidence="7" type="ORF">GCM10023167_00280</name>
</gene>
<keyword evidence="5 6" id="KW-0472">Membrane</keyword>
<feature type="transmembrane region" description="Helical" evidence="6">
    <location>
        <begin position="38"/>
        <end position="63"/>
    </location>
</feature>
<comment type="subcellular location">
    <subcellularLocation>
        <location evidence="1">Cell membrane</location>
        <topology evidence="1">Multi-pass membrane protein</topology>
    </subcellularLocation>
</comment>
<keyword evidence="3 6" id="KW-0812">Transmembrane</keyword>
<evidence type="ECO:0000256" key="3">
    <source>
        <dbReference type="ARBA" id="ARBA00022692"/>
    </source>
</evidence>
<accession>A0ABP8IZJ3</accession>
<evidence type="ECO:0008006" key="9">
    <source>
        <dbReference type="Google" id="ProtNLM"/>
    </source>
</evidence>
<dbReference type="RefSeq" id="WP_345028924.1">
    <property type="nucleotide sequence ID" value="NZ_BAABGL010000001.1"/>
</dbReference>
<evidence type="ECO:0000313" key="8">
    <source>
        <dbReference type="Proteomes" id="UP001500642"/>
    </source>
</evidence>
<feature type="transmembrane region" description="Helical" evidence="6">
    <location>
        <begin position="208"/>
        <end position="235"/>
    </location>
</feature>
<evidence type="ECO:0000256" key="4">
    <source>
        <dbReference type="ARBA" id="ARBA00022989"/>
    </source>
</evidence>
<sequence>MTGAEYTAFLGAALILAVTPGPDTFLTLRYGAQSFRRGLIYASAAACGIAVWAVLALSGLAALLQTYPAARTVLAVCGGLYLTFLGLRTLWGVWQVERRIRAGARAVVVPYAAAEAPAGTEASAGAASQSAAGVDSARHAGTAGGGADTLTRKPAVVPAADGGAPGAGARERRRSPFPVGLLSSLTNPKTGMFFLALFPAFLPREQGIVLLAGLVLTIVAVFALYSLVLAASAAGLGRRLESRRGTLTMDLVSGGVLVLLGLSIPFF</sequence>
<evidence type="ECO:0000313" key="7">
    <source>
        <dbReference type="EMBL" id="GAA4382174.1"/>
    </source>
</evidence>
<keyword evidence="2" id="KW-1003">Cell membrane</keyword>
<dbReference type="Pfam" id="PF01810">
    <property type="entry name" value="LysE"/>
    <property type="match status" value="1"/>
</dbReference>
<name>A0ABP8IZJ3_9MICO</name>
<proteinExistence type="predicted"/>